<evidence type="ECO:0000313" key="2">
    <source>
        <dbReference type="EMBL" id="MFC3139196.1"/>
    </source>
</evidence>
<keyword evidence="1" id="KW-0472">Membrane</keyword>
<feature type="transmembrane region" description="Helical" evidence="1">
    <location>
        <begin position="304"/>
        <end position="325"/>
    </location>
</feature>
<gene>
    <name evidence="2" type="ORF">ACFOE0_13495</name>
</gene>
<feature type="transmembrane region" description="Helical" evidence="1">
    <location>
        <begin position="21"/>
        <end position="39"/>
    </location>
</feature>
<keyword evidence="1" id="KW-1133">Transmembrane helix</keyword>
<keyword evidence="3" id="KW-1185">Reference proteome</keyword>
<evidence type="ECO:0000256" key="1">
    <source>
        <dbReference type="SAM" id="Phobius"/>
    </source>
</evidence>
<comment type="caution">
    <text evidence="2">The sequence shown here is derived from an EMBL/GenBank/DDBJ whole genome shotgun (WGS) entry which is preliminary data.</text>
</comment>
<evidence type="ECO:0008006" key="4">
    <source>
        <dbReference type="Google" id="ProtNLM"/>
    </source>
</evidence>
<feature type="transmembrane region" description="Helical" evidence="1">
    <location>
        <begin position="331"/>
        <end position="350"/>
    </location>
</feature>
<sequence>MSSWTQGMSQWWLRDVSCNSFVQAASVGWLVGTVLLIAGKPEGMGLMYALALISIWAAGALQLIRLRAQEGLLLIPGAREHYLRQLAVVLSLSSVVTLLVPAVFYPAALNTLLLSISLAAVFLLYATQTPRLFYASFFLYFLLVFIDDVVSLLPNWMPSLILIVSLVILWRHLSRPDALKWHPAASSITVSGAEMGWMWIPGVTDNSLVIRLSHKLFPLSFFSGPMLGSFLMTLGLVALLLGWFLPVVDIKFPVEFVLLQGAGITCMLVHWTRVLRLRSQDTLLALPVFDGRRGLMEAMFHSQLWLLLLLAINSLLVVSLIGLVYGFNWFSLVQLILLQTAGCALSLAVGSLCSRPVHLTWLMLYLIIYSALGGILFRMSLEDALPALWIGWQILALVLALLALKWASGKSVVSAA</sequence>
<feature type="transmembrane region" description="Helical" evidence="1">
    <location>
        <begin position="362"/>
        <end position="381"/>
    </location>
</feature>
<dbReference type="RefSeq" id="WP_248936733.1">
    <property type="nucleotide sequence ID" value="NZ_JAKILF010000006.1"/>
</dbReference>
<keyword evidence="1" id="KW-0812">Transmembrane</keyword>
<feature type="transmembrane region" description="Helical" evidence="1">
    <location>
        <begin position="156"/>
        <end position="173"/>
    </location>
</feature>
<protein>
    <recommendedName>
        <fullName evidence="4">ABC transporter permease</fullName>
    </recommendedName>
</protein>
<accession>A0ABV7GI91</accession>
<feature type="transmembrane region" description="Helical" evidence="1">
    <location>
        <begin position="132"/>
        <end position="150"/>
    </location>
</feature>
<feature type="transmembrane region" description="Helical" evidence="1">
    <location>
        <begin position="85"/>
        <end position="102"/>
    </location>
</feature>
<feature type="transmembrane region" description="Helical" evidence="1">
    <location>
        <begin position="387"/>
        <end position="404"/>
    </location>
</feature>
<dbReference type="EMBL" id="JBHRTD010000015">
    <property type="protein sequence ID" value="MFC3139196.1"/>
    <property type="molecule type" value="Genomic_DNA"/>
</dbReference>
<organism evidence="2 3">
    <name type="scientific">Shewanella submarina</name>
    <dbReference type="NCBI Taxonomy" id="2016376"/>
    <lineage>
        <taxon>Bacteria</taxon>
        <taxon>Pseudomonadati</taxon>
        <taxon>Pseudomonadota</taxon>
        <taxon>Gammaproteobacteria</taxon>
        <taxon>Alteromonadales</taxon>
        <taxon>Shewanellaceae</taxon>
        <taxon>Shewanella</taxon>
    </lineage>
</organism>
<name>A0ABV7GI91_9GAMM</name>
<proteinExistence type="predicted"/>
<evidence type="ECO:0000313" key="3">
    <source>
        <dbReference type="Proteomes" id="UP001595621"/>
    </source>
</evidence>
<dbReference type="Proteomes" id="UP001595621">
    <property type="component" value="Unassembled WGS sequence"/>
</dbReference>
<feature type="transmembrane region" description="Helical" evidence="1">
    <location>
        <begin position="45"/>
        <end position="64"/>
    </location>
</feature>
<feature type="transmembrane region" description="Helical" evidence="1">
    <location>
        <begin position="221"/>
        <end position="245"/>
    </location>
</feature>
<reference evidence="3" key="1">
    <citation type="journal article" date="2019" name="Int. J. Syst. Evol. Microbiol.">
        <title>The Global Catalogue of Microorganisms (GCM) 10K type strain sequencing project: providing services to taxonomists for standard genome sequencing and annotation.</title>
        <authorList>
            <consortium name="The Broad Institute Genomics Platform"/>
            <consortium name="The Broad Institute Genome Sequencing Center for Infectious Disease"/>
            <person name="Wu L."/>
            <person name="Ma J."/>
        </authorList>
    </citation>
    <scope>NUCLEOTIDE SEQUENCE [LARGE SCALE GENOMIC DNA]</scope>
    <source>
        <strain evidence="3">KCTC 52277</strain>
    </source>
</reference>